<feature type="chain" id="PRO_5020290158" description="FAD/FMN-containing dehydrogenase" evidence="2">
    <location>
        <begin position="24"/>
        <end position="84"/>
    </location>
</feature>
<organism evidence="3 4">
    <name type="scientific">Paenibacillus albiflavus</name>
    <dbReference type="NCBI Taxonomy" id="2545760"/>
    <lineage>
        <taxon>Bacteria</taxon>
        <taxon>Bacillati</taxon>
        <taxon>Bacillota</taxon>
        <taxon>Bacilli</taxon>
        <taxon>Bacillales</taxon>
        <taxon>Paenibacillaceae</taxon>
        <taxon>Paenibacillus</taxon>
    </lineage>
</organism>
<feature type="signal peptide" evidence="2">
    <location>
        <begin position="1"/>
        <end position="23"/>
    </location>
</feature>
<feature type="compositionally biased region" description="Polar residues" evidence="1">
    <location>
        <begin position="74"/>
        <end position="84"/>
    </location>
</feature>
<evidence type="ECO:0000313" key="4">
    <source>
        <dbReference type="Proteomes" id="UP000295418"/>
    </source>
</evidence>
<comment type="caution">
    <text evidence="3">The sequence shown here is derived from an EMBL/GenBank/DDBJ whole genome shotgun (WGS) entry which is preliminary data.</text>
</comment>
<sequence>MKTKVIAILGATTLMLGIGTAYAAEIGPDTFRDMIPFMKEMHPNLNDNELEQMYNDCHQRLDSSSNRGMMRNNAMMQRSNPGTL</sequence>
<protein>
    <recommendedName>
        <fullName evidence="5">FAD/FMN-containing dehydrogenase</fullName>
    </recommendedName>
</protein>
<dbReference type="AlphaFoldDB" id="A0A4V2WNG0"/>
<gene>
    <name evidence="3" type="ORF">E0485_17520</name>
</gene>
<evidence type="ECO:0008006" key="5">
    <source>
        <dbReference type="Google" id="ProtNLM"/>
    </source>
</evidence>
<dbReference type="EMBL" id="SKFG01000020">
    <property type="protein sequence ID" value="TCZ75402.1"/>
    <property type="molecule type" value="Genomic_DNA"/>
</dbReference>
<reference evidence="3 4" key="1">
    <citation type="submission" date="2019-03" db="EMBL/GenBank/DDBJ databases">
        <authorList>
            <person name="Kim M.K.M."/>
        </authorList>
    </citation>
    <scope>NUCLEOTIDE SEQUENCE [LARGE SCALE GENOMIC DNA]</scope>
    <source>
        <strain evidence="3 4">18JY21-1</strain>
    </source>
</reference>
<dbReference type="RefSeq" id="WP_132419367.1">
    <property type="nucleotide sequence ID" value="NZ_SKFG01000020.1"/>
</dbReference>
<keyword evidence="2" id="KW-0732">Signal</keyword>
<keyword evidence="4" id="KW-1185">Reference proteome</keyword>
<feature type="region of interest" description="Disordered" evidence="1">
    <location>
        <begin position="61"/>
        <end position="84"/>
    </location>
</feature>
<proteinExistence type="predicted"/>
<evidence type="ECO:0000313" key="3">
    <source>
        <dbReference type="EMBL" id="TCZ75402.1"/>
    </source>
</evidence>
<accession>A0A4V2WNG0</accession>
<dbReference type="OrthoDB" id="2166958at2"/>
<evidence type="ECO:0000256" key="2">
    <source>
        <dbReference type="SAM" id="SignalP"/>
    </source>
</evidence>
<dbReference type="Proteomes" id="UP000295418">
    <property type="component" value="Unassembled WGS sequence"/>
</dbReference>
<evidence type="ECO:0000256" key="1">
    <source>
        <dbReference type="SAM" id="MobiDB-lite"/>
    </source>
</evidence>
<name>A0A4V2WNG0_9BACL</name>